<organism evidence="10 11">
    <name type="scientific">Paracoccus aurantiacus</name>
    <dbReference type="NCBI Taxonomy" id="2599412"/>
    <lineage>
        <taxon>Bacteria</taxon>
        <taxon>Pseudomonadati</taxon>
        <taxon>Pseudomonadota</taxon>
        <taxon>Alphaproteobacteria</taxon>
        <taxon>Rhodobacterales</taxon>
        <taxon>Paracoccaceae</taxon>
        <taxon>Paracoccus</taxon>
    </lineage>
</organism>
<keyword evidence="4 9" id="KW-0732">Signal</keyword>
<dbReference type="GO" id="GO:0052689">
    <property type="term" value="F:carboxylic ester hydrolase activity"/>
    <property type="evidence" value="ECO:0007669"/>
    <property type="project" value="UniProtKB-KW"/>
</dbReference>
<gene>
    <name evidence="10" type="ORF">FQV27_04800</name>
</gene>
<evidence type="ECO:0000256" key="7">
    <source>
        <dbReference type="ARBA" id="ARBA00023157"/>
    </source>
</evidence>
<evidence type="ECO:0000256" key="4">
    <source>
        <dbReference type="ARBA" id="ARBA00022729"/>
    </source>
</evidence>
<dbReference type="Proteomes" id="UP000321562">
    <property type="component" value="Unassembled WGS sequence"/>
</dbReference>
<dbReference type="PANTHER" id="PTHR33938">
    <property type="entry name" value="FERULOYL ESTERASE B-RELATED"/>
    <property type="match status" value="1"/>
</dbReference>
<evidence type="ECO:0000256" key="1">
    <source>
        <dbReference type="ARBA" id="ARBA00006249"/>
    </source>
</evidence>
<dbReference type="SUPFAM" id="SSF53474">
    <property type="entry name" value="alpha/beta-Hydrolases"/>
    <property type="match status" value="1"/>
</dbReference>
<keyword evidence="7" id="KW-1015">Disulfide bond</keyword>
<keyword evidence="5 10" id="KW-0378">Hydrolase</keyword>
<comment type="caution">
    <text evidence="10">The sequence shown here is derived from an EMBL/GenBank/DDBJ whole genome shotgun (WGS) entry which is preliminary data.</text>
</comment>
<evidence type="ECO:0000256" key="2">
    <source>
        <dbReference type="ARBA" id="ARBA00022487"/>
    </source>
</evidence>
<dbReference type="AlphaFoldDB" id="A0A5C6S9F5"/>
<keyword evidence="11" id="KW-1185">Reference proteome</keyword>
<dbReference type="GO" id="GO:0046872">
    <property type="term" value="F:metal ion binding"/>
    <property type="evidence" value="ECO:0007669"/>
    <property type="project" value="UniProtKB-KW"/>
</dbReference>
<evidence type="ECO:0000313" key="10">
    <source>
        <dbReference type="EMBL" id="TXB71167.1"/>
    </source>
</evidence>
<evidence type="ECO:0000313" key="11">
    <source>
        <dbReference type="Proteomes" id="UP000321562"/>
    </source>
</evidence>
<evidence type="ECO:0000256" key="3">
    <source>
        <dbReference type="ARBA" id="ARBA00022723"/>
    </source>
</evidence>
<dbReference type="EMBL" id="VOPL01000001">
    <property type="protein sequence ID" value="TXB71167.1"/>
    <property type="molecule type" value="Genomic_DNA"/>
</dbReference>
<name>A0A5C6S9F5_9RHOB</name>
<evidence type="ECO:0000256" key="8">
    <source>
        <dbReference type="SAM" id="MobiDB-lite"/>
    </source>
</evidence>
<evidence type="ECO:0000256" key="6">
    <source>
        <dbReference type="ARBA" id="ARBA00022837"/>
    </source>
</evidence>
<dbReference type="InterPro" id="IPR011118">
    <property type="entry name" value="Tannase/feruloyl_esterase"/>
</dbReference>
<feature type="signal peptide" evidence="9">
    <location>
        <begin position="1"/>
        <end position="26"/>
    </location>
</feature>
<proteinExistence type="inferred from homology"/>
<sequence>MAMKLLRIISLCTIGIVLCAASRGDAATLEAVAPTASCESLAETDMTAIGGAGSTITAATETTSDGIAVCNVTGTLAPQVNFQVVLPMESWTQRYLQVGCGGLCGNITLTSGASTGCKVLNDGGFVMAATDMGHTGNDGKWGLDETQRADFAYRAQHLTAEAAKALIAAFYGQPPQYSYFNGCSDGGREALMEAMRFPDDFDGVIAGAPAMLFQVQNTLYHGWMAASNYDADGEVILTSSKLPALHAAVVAACDESDGVTDGLIAQPALCSFDPQSIACAADAAENDQCLSPAQVEVVRKFYAGPQDAESGAYLTAGQPQYGSELEWQGVYVADNADSELFSQMIVDPVLKYLAFDPARPEMELADLKFTEATLTELRTRHPFFDATNPDLSAFEAAGGKLIMWHGLADPHISPANTLALHEGIAATLGADSAAGFERLYLLPGVGHCGGGQGPGSLDLLSPMMAWVEDGTAPEAVMTSSSGEESGFGQPDGVGSDGGERGQALDLGVEPLPAMTRPAYPYPHVASWSGEGDVNDSAQWSMGPATEIVSLRDWPGADFFTPYAFSE</sequence>
<feature type="region of interest" description="Disordered" evidence="8">
    <location>
        <begin position="476"/>
        <end position="502"/>
    </location>
</feature>
<accession>A0A5C6S9F5</accession>
<comment type="similarity">
    <text evidence="1">Belongs to the tannase family.</text>
</comment>
<keyword evidence="2" id="KW-0719">Serine esterase</keyword>
<keyword evidence="3" id="KW-0479">Metal-binding</keyword>
<evidence type="ECO:0000256" key="5">
    <source>
        <dbReference type="ARBA" id="ARBA00022801"/>
    </source>
</evidence>
<keyword evidence="6" id="KW-0106">Calcium</keyword>
<dbReference type="Gene3D" id="3.40.50.1820">
    <property type="entry name" value="alpha/beta hydrolase"/>
    <property type="match status" value="1"/>
</dbReference>
<dbReference type="Pfam" id="PF07519">
    <property type="entry name" value="Tannase"/>
    <property type="match status" value="1"/>
</dbReference>
<reference evidence="10 11" key="1">
    <citation type="submission" date="2019-08" db="EMBL/GenBank/DDBJ databases">
        <authorList>
            <person name="Ye J."/>
        </authorList>
    </citation>
    <scope>NUCLEOTIDE SEQUENCE [LARGE SCALE GENOMIC DNA]</scope>
    <source>
        <strain evidence="10 11">TK008</strain>
    </source>
</reference>
<dbReference type="PANTHER" id="PTHR33938:SF15">
    <property type="entry name" value="FERULOYL ESTERASE B-RELATED"/>
    <property type="match status" value="1"/>
</dbReference>
<protein>
    <submittedName>
        <fullName evidence="10">Tannase/feruloyl esterase family alpha/beta hydrolase</fullName>
    </submittedName>
</protein>
<dbReference type="InterPro" id="IPR029058">
    <property type="entry name" value="AB_hydrolase_fold"/>
</dbReference>
<dbReference type="OrthoDB" id="7197884at2"/>
<feature type="chain" id="PRO_5022690291" evidence="9">
    <location>
        <begin position="27"/>
        <end position="566"/>
    </location>
</feature>
<evidence type="ECO:0000256" key="9">
    <source>
        <dbReference type="SAM" id="SignalP"/>
    </source>
</evidence>